<accession>E6QQ71</accession>
<feature type="domain" description="EAL" evidence="1">
    <location>
        <begin position="1"/>
        <end position="124"/>
    </location>
</feature>
<evidence type="ECO:0000259" key="1">
    <source>
        <dbReference type="PROSITE" id="PS50883"/>
    </source>
</evidence>
<sequence>MPRGVVGVHTITSGQSAASVLAQVTEANRYAFDQACRVKAIETAARLGLDRRLNINFMPNAVYHPEACLRLTLNTAREHGFPLDLITFEFTEDEQIVDRAHLSGIIQTYKAHGFQTALDDFGAG</sequence>
<dbReference type="Pfam" id="PF00563">
    <property type="entry name" value="EAL"/>
    <property type="match status" value="1"/>
</dbReference>
<dbReference type="SUPFAM" id="SSF141868">
    <property type="entry name" value="EAL domain-like"/>
    <property type="match status" value="1"/>
</dbReference>
<protein>
    <recommendedName>
        <fullName evidence="1">EAL domain-containing protein</fullName>
    </recommendedName>
</protein>
<dbReference type="InterPro" id="IPR001633">
    <property type="entry name" value="EAL_dom"/>
</dbReference>
<evidence type="ECO:0000313" key="2">
    <source>
        <dbReference type="EMBL" id="CBI09392.1"/>
    </source>
</evidence>
<organism evidence="2">
    <name type="scientific">mine drainage metagenome</name>
    <dbReference type="NCBI Taxonomy" id="410659"/>
    <lineage>
        <taxon>unclassified sequences</taxon>
        <taxon>metagenomes</taxon>
        <taxon>ecological metagenomes</taxon>
    </lineage>
</organism>
<name>E6QQ71_9ZZZZ</name>
<proteinExistence type="predicted"/>
<dbReference type="AlphaFoldDB" id="E6QQ71"/>
<gene>
    <name evidence="2" type="ORF">CARN7_0121</name>
</gene>
<dbReference type="InterPro" id="IPR050706">
    <property type="entry name" value="Cyclic-di-GMP_PDE-like"/>
</dbReference>
<dbReference type="InterPro" id="IPR035919">
    <property type="entry name" value="EAL_sf"/>
</dbReference>
<dbReference type="GO" id="GO:0071111">
    <property type="term" value="F:cyclic-guanylate-specific phosphodiesterase activity"/>
    <property type="evidence" value="ECO:0007669"/>
    <property type="project" value="InterPro"/>
</dbReference>
<dbReference type="PANTHER" id="PTHR33121">
    <property type="entry name" value="CYCLIC DI-GMP PHOSPHODIESTERASE PDEF"/>
    <property type="match status" value="1"/>
</dbReference>
<reference evidence="2" key="1">
    <citation type="submission" date="2009-10" db="EMBL/GenBank/DDBJ databases">
        <title>Diversity of trophic interactions inside an arsenic-rich microbial ecosystem.</title>
        <authorList>
            <person name="Bertin P.N."/>
            <person name="Heinrich-Salmeron A."/>
            <person name="Pelletier E."/>
            <person name="Goulhen-Chollet F."/>
            <person name="Arsene-Ploetze F."/>
            <person name="Gallien S."/>
            <person name="Calteau A."/>
            <person name="Vallenet D."/>
            <person name="Casiot C."/>
            <person name="Chane-Woon-Ming B."/>
            <person name="Giloteaux L."/>
            <person name="Barakat M."/>
            <person name="Bonnefoy V."/>
            <person name="Bruneel O."/>
            <person name="Chandler M."/>
            <person name="Cleiss J."/>
            <person name="Duran R."/>
            <person name="Elbaz-Poulichet F."/>
            <person name="Fonknechten N."/>
            <person name="Lauga B."/>
            <person name="Mornico D."/>
            <person name="Ortet P."/>
            <person name="Schaeffer C."/>
            <person name="Siguier P."/>
            <person name="Alexander Thil Smith A."/>
            <person name="Van Dorsselaer A."/>
            <person name="Weissenbach J."/>
            <person name="Medigue C."/>
            <person name="Le Paslier D."/>
        </authorList>
    </citation>
    <scope>NUCLEOTIDE SEQUENCE</scope>
</reference>
<dbReference type="PROSITE" id="PS50883">
    <property type="entry name" value="EAL"/>
    <property type="match status" value="1"/>
</dbReference>
<dbReference type="PANTHER" id="PTHR33121:SF15">
    <property type="entry name" value="BLUE LIGHT- AND TEMPERATURE-REGULATED ANTIREPRESSOR BLUF"/>
    <property type="match status" value="1"/>
</dbReference>
<comment type="caution">
    <text evidence="2">The sequence shown here is derived from an EMBL/GenBank/DDBJ whole genome shotgun (WGS) entry which is preliminary data.</text>
</comment>
<dbReference type="EMBL" id="CABR01000031">
    <property type="protein sequence ID" value="CBI09392.1"/>
    <property type="molecule type" value="Genomic_DNA"/>
</dbReference>
<dbReference type="Gene3D" id="3.20.20.450">
    <property type="entry name" value="EAL domain"/>
    <property type="match status" value="1"/>
</dbReference>